<accession>A0A1V2UJJ0</accession>
<dbReference type="PANTHER" id="PTHR42861">
    <property type="entry name" value="CALCIUM-TRANSPORTING ATPASE"/>
    <property type="match status" value="1"/>
</dbReference>
<dbReference type="SUPFAM" id="SSF81665">
    <property type="entry name" value="Calcium ATPase, transmembrane domain M"/>
    <property type="match status" value="1"/>
</dbReference>
<dbReference type="GO" id="GO:0005524">
    <property type="term" value="F:ATP binding"/>
    <property type="evidence" value="ECO:0007669"/>
    <property type="project" value="InterPro"/>
</dbReference>
<feature type="transmembrane region" description="Helical" evidence="6">
    <location>
        <begin position="637"/>
        <end position="656"/>
    </location>
</feature>
<dbReference type="InterPro" id="IPR036412">
    <property type="entry name" value="HAD-like_sf"/>
</dbReference>
<dbReference type="GO" id="GO:0016020">
    <property type="term" value="C:membrane"/>
    <property type="evidence" value="ECO:0007669"/>
    <property type="project" value="UniProtKB-SubCell"/>
</dbReference>
<dbReference type="InterPro" id="IPR023298">
    <property type="entry name" value="ATPase_P-typ_TM_dom_sf"/>
</dbReference>
<feature type="transmembrane region" description="Helical" evidence="6">
    <location>
        <begin position="708"/>
        <end position="732"/>
    </location>
</feature>
<keyword evidence="2 6" id="KW-0812">Transmembrane</keyword>
<dbReference type="SUPFAM" id="SSF81653">
    <property type="entry name" value="Calcium ATPase, transduction domain A"/>
    <property type="match status" value="1"/>
</dbReference>
<protein>
    <submittedName>
        <fullName evidence="8">Magnesium-transporting ATPase</fullName>
    </submittedName>
</protein>
<evidence type="ECO:0000256" key="6">
    <source>
        <dbReference type="SAM" id="Phobius"/>
    </source>
</evidence>
<evidence type="ECO:0000256" key="4">
    <source>
        <dbReference type="ARBA" id="ARBA00022989"/>
    </source>
</evidence>
<feature type="transmembrane region" description="Helical" evidence="6">
    <location>
        <begin position="264"/>
        <end position="287"/>
    </location>
</feature>
<dbReference type="Gene3D" id="1.20.1110.10">
    <property type="entry name" value="Calcium-transporting ATPase, transmembrane domain"/>
    <property type="match status" value="1"/>
</dbReference>
<evidence type="ECO:0000256" key="1">
    <source>
        <dbReference type="ARBA" id="ARBA00004141"/>
    </source>
</evidence>
<keyword evidence="5 6" id="KW-0472">Membrane</keyword>
<evidence type="ECO:0000313" key="8">
    <source>
        <dbReference type="EMBL" id="ONN43459.1"/>
    </source>
</evidence>
<dbReference type="InterPro" id="IPR023299">
    <property type="entry name" value="ATPase_P-typ_cyto_dom_N"/>
</dbReference>
<dbReference type="PROSITE" id="PS00154">
    <property type="entry name" value="ATPASE_E1_E2"/>
    <property type="match status" value="1"/>
</dbReference>
<dbReference type="AlphaFoldDB" id="A0A1V2UJJ0"/>
<organism evidence="8 9">
    <name type="scientific">Enterococcus mundtii</name>
    <dbReference type="NCBI Taxonomy" id="53346"/>
    <lineage>
        <taxon>Bacteria</taxon>
        <taxon>Bacillati</taxon>
        <taxon>Bacillota</taxon>
        <taxon>Bacilli</taxon>
        <taxon>Lactobacillales</taxon>
        <taxon>Enterococcaceae</taxon>
        <taxon>Enterococcus</taxon>
    </lineage>
</organism>
<dbReference type="InterPro" id="IPR001757">
    <property type="entry name" value="P_typ_ATPase"/>
</dbReference>
<dbReference type="RefSeq" id="WP_077151445.1">
    <property type="nucleotide sequence ID" value="NZ_CABMMO010000005.1"/>
</dbReference>
<dbReference type="Pfam" id="PF00122">
    <property type="entry name" value="E1-E2_ATPase"/>
    <property type="match status" value="1"/>
</dbReference>
<evidence type="ECO:0000256" key="3">
    <source>
        <dbReference type="ARBA" id="ARBA00022967"/>
    </source>
</evidence>
<dbReference type="InterPro" id="IPR044492">
    <property type="entry name" value="P_typ_ATPase_HD_dom"/>
</dbReference>
<dbReference type="GO" id="GO:0016887">
    <property type="term" value="F:ATP hydrolysis activity"/>
    <property type="evidence" value="ECO:0007669"/>
    <property type="project" value="InterPro"/>
</dbReference>
<feature type="domain" description="P-type ATPase A" evidence="7">
    <location>
        <begin position="106"/>
        <end position="205"/>
    </location>
</feature>
<evidence type="ECO:0000256" key="2">
    <source>
        <dbReference type="ARBA" id="ARBA00022692"/>
    </source>
</evidence>
<comment type="caution">
    <text evidence="8">The sequence shown here is derived from an EMBL/GenBank/DDBJ whole genome shotgun (WGS) entry which is preliminary data.</text>
</comment>
<dbReference type="SUPFAM" id="SSF56784">
    <property type="entry name" value="HAD-like"/>
    <property type="match status" value="1"/>
</dbReference>
<evidence type="ECO:0000259" key="7">
    <source>
        <dbReference type="Pfam" id="PF00122"/>
    </source>
</evidence>
<dbReference type="InterPro" id="IPR023214">
    <property type="entry name" value="HAD_sf"/>
</dbReference>
<dbReference type="InterPro" id="IPR018303">
    <property type="entry name" value="ATPase_P-typ_P_site"/>
</dbReference>
<dbReference type="InterPro" id="IPR008250">
    <property type="entry name" value="ATPase_P-typ_transduc_dom_A_sf"/>
</dbReference>
<keyword evidence="3" id="KW-1278">Translocase</keyword>
<feature type="transmembrane region" description="Helical" evidence="6">
    <location>
        <begin position="773"/>
        <end position="792"/>
    </location>
</feature>
<feature type="transmembrane region" description="Helical" evidence="6">
    <location>
        <begin position="612"/>
        <end position="631"/>
    </location>
</feature>
<dbReference type="InterPro" id="IPR059000">
    <property type="entry name" value="ATPase_P-type_domA"/>
</dbReference>
<gene>
    <name evidence="8" type="ORF">BTN92_06380</name>
</gene>
<feature type="transmembrane region" description="Helical" evidence="6">
    <location>
        <begin position="804"/>
        <end position="822"/>
    </location>
</feature>
<dbReference type="Proteomes" id="UP000189299">
    <property type="component" value="Unassembled WGS sequence"/>
</dbReference>
<dbReference type="PRINTS" id="PR00120">
    <property type="entry name" value="HATPASE"/>
</dbReference>
<sequence>MEEYFSIIPEELNEKTGLNGRQIEERILKNKSNQLDTQSAGKTTKEIILKNCMTLFNFLNIMLFITVISIGSFRNSFFMVSILVNTSMGIFQEIKAKKTIEKLSVLKQNQVTVLREGKEVTIKKEEIVLDDLLFLAKGMQVPVDVCALSQGLFVDESMITGESELVEKMRGDTIYSGSLVMQGKIKSIVTQVGEETYIAKLTKEAKSFKPMRSKIQIAIDRILRVIAIGIIPIALLVLLNQFVLSAMDLSLVESRKLAIIGSTTAISSLIPEGLVLLTSVALAAGVIKLSKIKVLAQSLPAIETLARVDVLCLDKTGTITEGKMSVEEVVYYHNTKEEVDATIAFLLKQDTESNMSTEALKKVFHEDTSYRFKKENYVPFSSESKSQAIEINGQGTFVLGAFDLIVNNIETSIKLEIESALKAGYRILAFAHTPSSILNNQVPKDGQIIALILIKDKAKSDAKQILTYFKEQGIKVKIISGDHPDTVAGIARDVGIKGKAISSKEIPDSKNELREIVEETSIFGRITPDQKRDLVQALQENGHTVAMVGDGINDILALKKSDCGITFGIASEAVKSVTHFILLEGNFSVLPQVVREGRKVINNINRVAGMNILRVIYVLTLILLLTFSRQLFPIESINLALVSSLAIGVPCALLILENDDQKIKDNFFRRIKTYVIPAGVTIGLTIMVMYMITYYAPIYSKFVGNIEVQLYVDFVVDATLIIGLTQFYLLYLLCRPLTVYRIKILFFSLALFFISYFIPVVNEFFGLSPVHSFRFFVPVVLSIVLLTIISRIVRDRTQWKSPTILLLTFFLFTAVAGIGLYLQQLHKDTVVTTTYWGKIPEAFDPLTEPIVDPEKKAVLQPLTDKLEVGASQTVSISYEGEELARLEILPNVSMFDKQGIERKLNLPMVEGNPAETLHPGVYVKAEASNVSLHGWVIVDAKDVPTEVKKQLIE</sequence>
<evidence type="ECO:0000256" key="5">
    <source>
        <dbReference type="ARBA" id="ARBA00023136"/>
    </source>
</evidence>
<dbReference type="Pfam" id="PF00702">
    <property type="entry name" value="Hydrolase"/>
    <property type="match status" value="1"/>
</dbReference>
<name>A0A1V2UJJ0_ENTMU</name>
<dbReference type="PRINTS" id="PR00119">
    <property type="entry name" value="CATATPASE"/>
</dbReference>
<feature type="transmembrane region" description="Helical" evidence="6">
    <location>
        <begin position="52"/>
        <end position="70"/>
    </location>
</feature>
<dbReference type="SFLD" id="SFLDF00027">
    <property type="entry name" value="p-type_atpase"/>
    <property type="match status" value="1"/>
</dbReference>
<dbReference type="Gene3D" id="2.70.150.10">
    <property type="entry name" value="Calcium-transporting ATPase, cytoplasmic transduction domain A"/>
    <property type="match status" value="1"/>
</dbReference>
<dbReference type="OrthoDB" id="9760364at2"/>
<reference evidence="8 9" key="1">
    <citation type="submission" date="2016-12" db="EMBL/GenBank/DDBJ databases">
        <authorList>
            <person name="Song W.-J."/>
            <person name="Kurnit D.M."/>
        </authorList>
    </citation>
    <scope>NUCLEOTIDE SEQUENCE [LARGE SCALE GENOMIC DNA]</scope>
    <source>
        <strain evidence="8 9">CGB1038-1_S1</strain>
    </source>
</reference>
<keyword evidence="4 6" id="KW-1133">Transmembrane helix</keyword>
<dbReference type="SFLD" id="SFLDS00003">
    <property type="entry name" value="Haloacid_Dehalogenase"/>
    <property type="match status" value="1"/>
</dbReference>
<feature type="transmembrane region" description="Helical" evidence="6">
    <location>
        <begin position="676"/>
        <end position="696"/>
    </location>
</feature>
<dbReference type="NCBIfam" id="TIGR01494">
    <property type="entry name" value="ATPase_P-type"/>
    <property type="match status" value="2"/>
</dbReference>
<feature type="transmembrane region" description="Helical" evidence="6">
    <location>
        <begin position="222"/>
        <end position="244"/>
    </location>
</feature>
<evidence type="ECO:0000313" key="9">
    <source>
        <dbReference type="Proteomes" id="UP000189299"/>
    </source>
</evidence>
<dbReference type="Gene3D" id="3.40.1110.10">
    <property type="entry name" value="Calcium-transporting ATPase, cytoplasmic domain N"/>
    <property type="match status" value="1"/>
</dbReference>
<dbReference type="SFLD" id="SFLDG00002">
    <property type="entry name" value="C1.7:_P-type_atpase_like"/>
    <property type="match status" value="1"/>
</dbReference>
<comment type="subcellular location">
    <subcellularLocation>
        <location evidence="1">Membrane</location>
        <topology evidence="1">Multi-pass membrane protein</topology>
    </subcellularLocation>
</comment>
<dbReference type="Gene3D" id="3.40.50.1000">
    <property type="entry name" value="HAD superfamily/HAD-like"/>
    <property type="match status" value="1"/>
</dbReference>
<proteinExistence type="predicted"/>
<feature type="transmembrane region" description="Helical" evidence="6">
    <location>
        <begin position="744"/>
        <end position="761"/>
    </location>
</feature>
<dbReference type="EMBL" id="MSTR01000005">
    <property type="protein sequence ID" value="ONN43459.1"/>
    <property type="molecule type" value="Genomic_DNA"/>
</dbReference>